<dbReference type="STRING" id="439228.SAMN06295920_111118"/>
<dbReference type="OrthoDB" id="3460714at2"/>
<dbReference type="SUPFAM" id="SSF56801">
    <property type="entry name" value="Acetyl-CoA synthetase-like"/>
    <property type="match status" value="1"/>
</dbReference>
<name>A0A1T5G073_9SPHN</name>
<evidence type="ECO:0000313" key="1">
    <source>
        <dbReference type="EMBL" id="SKC01836.1"/>
    </source>
</evidence>
<gene>
    <name evidence="1" type="ORF">SAMN06295920_111118</name>
</gene>
<dbReference type="InterPro" id="IPR042099">
    <property type="entry name" value="ANL_N_sf"/>
</dbReference>
<proteinExistence type="predicted"/>
<reference evidence="2" key="1">
    <citation type="submission" date="2017-02" db="EMBL/GenBank/DDBJ databases">
        <authorList>
            <person name="Varghese N."/>
            <person name="Submissions S."/>
        </authorList>
    </citation>
    <scope>NUCLEOTIDE SEQUENCE [LARGE SCALE GENOMIC DNA]</scope>
    <source>
        <strain evidence="2">UM2</strain>
    </source>
</reference>
<evidence type="ECO:0000313" key="2">
    <source>
        <dbReference type="Proteomes" id="UP000189818"/>
    </source>
</evidence>
<dbReference type="RefSeq" id="WP_079650124.1">
    <property type="nucleotide sequence ID" value="NZ_FUYM01000011.1"/>
</dbReference>
<dbReference type="AlphaFoldDB" id="A0A1T5G073"/>
<keyword evidence="2" id="KW-1185">Reference proteome</keyword>
<keyword evidence="1" id="KW-0436">Ligase</keyword>
<accession>A0A1T5G073</accession>
<organism evidence="1 2">
    <name type="scientific">Rhizorhabdus histidinilytica</name>
    <dbReference type="NCBI Taxonomy" id="439228"/>
    <lineage>
        <taxon>Bacteria</taxon>
        <taxon>Pseudomonadati</taxon>
        <taxon>Pseudomonadota</taxon>
        <taxon>Alphaproteobacteria</taxon>
        <taxon>Sphingomonadales</taxon>
        <taxon>Sphingomonadaceae</taxon>
        <taxon>Rhizorhabdus</taxon>
    </lineage>
</organism>
<dbReference type="Gene3D" id="3.40.50.12780">
    <property type="entry name" value="N-terminal domain of ligase-like"/>
    <property type="match status" value="1"/>
</dbReference>
<dbReference type="Proteomes" id="UP000189818">
    <property type="component" value="Unassembled WGS sequence"/>
</dbReference>
<dbReference type="EMBL" id="FUYM01000011">
    <property type="protein sequence ID" value="SKC01836.1"/>
    <property type="molecule type" value="Genomic_DNA"/>
</dbReference>
<protein>
    <submittedName>
        <fullName evidence="1">Phenylacetate-CoA ligase</fullName>
    </submittedName>
</protein>
<dbReference type="GO" id="GO:0016874">
    <property type="term" value="F:ligase activity"/>
    <property type="evidence" value="ECO:0007669"/>
    <property type="project" value="UniProtKB-KW"/>
</dbReference>
<sequence length="359" mass="38238">MQWHTRRDLLAARPSAPAGSILFAGEPTEAVIGLGPQDWDAAEAIAREALMGCELGARDRVLIAMEQPASLSVALLARAAAPLVQSVAVTGARGRMRLLAAIRSLKPTVLITTPCGAADFLARLYMEFNVDPVELGLERIVIGGEVATAGLRKRLAREFEAEVAELYFDPFFGLPLAWRCGGPWEAAGGTVALAAPDRDEIVAEDLAADIGDAEIVVRPTFCAALKDDVLRTGTLRAAPKSDAGLFDRTLGDHVLLRGRWVSLDALRRQLALIDGVSAWTLEIDRGDRTLDAATLKVGFNRETLVKNPMWLSRVEQAIAAACPVSIAVETSFAGEIEGKPRGAVDDLRGHHGDAPGIAA</sequence>